<protein>
    <submittedName>
        <fullName evidence="1">Uncharacterized protein</fullName>
    </submittedName>
</protein>
<sequence>MSAQIYGTMLDKRTLLLNRPLKSNEKEILVKLKKEPIVKTKIDVPEDIVLEIAEKDIEELV</sequence>
<gene>
    <name evidence="1" type="ORF">MPEBLZ_02773</name>
</gene>
<evidence type="ECO:0000313" key="1">
    <source>
        <dbReference type="EMBL" id="KPQ42666.1"/>
    </source>
</evidence>
<name>A0A0N8KQN9_9EURY</name>
<evidence type="ECO:0000313" key="2">
    <source>
        <dbReference type="Proteomes" id="UP000050360"/>
    </source>
</evidence>
<dbReference type="AlphaFoldDB" id="A0A0N8KQN9"/>
<proteinExistence type="predicted"/>
<comment type="caution">
    <text evidence="1">The sequence shown here is derived from an EMBL/GenBank/DDBJ whole genome shotgun (WGS) entry which is preliminary data.</text>
</comment>
<reference evidence="1 2" key="1">
    <citation type="submission" date="2015-09" db="EMBL/GenBank/DDBJ databases">
        <title>A metagenomics-based metabolic model of nitrate-dependent anaerobic oxidation of methane by Methanoperedens-like archaea.</title>
        <authorList>
            <person name="Arshad A."/>
            <person name="Speth D.R."/>
            <person name="De Graaf R.M."/>
            <person name="Op Den Camp H.J."/>
            <person name="Jetten M.S."/>
            <person name="Welte C.U."/>
        </authorList>
    </citation>
    <scope>NUCLEOTIDE SEQUENCE [LARGE SCALE GENOMIC DNA]</scope>
</reference>
<organism evidence="1 2">
    <name type="scientific">Candidatus Methanoperedens nitratireducens</name>
    <dbReference type="NCBI Taxonomy" id="1392998"/>
    <lineage>
        <taxon>Archaea</taxon>
        <taxon>Methanobacteriati</taxon>
        <taxon>Methanobacteriota</taxon>
        <taxon>Stenosarchaea group</taxon>
        <taxon>Methanomicrobia</taxon>
        <taxon>Methanosarcinales</taxon>
        <taxon>ANME-2 cluster</taxon>
        <taxon>Candidatus Methanoperedentaceae</taxon>
        <taxon>Candidatus Methanoperedens</taxon>
    </lineage>
</organism>
<dbReference type="Proteomes" id="UP000050360">
    <property type="component" value="Unassembled WGS sequence"/>
</dbReference>
<accession>A0A0N8KQN9</accession>
<dbReference type="EMBL" id="LKCM01000214">
    <property type="protein sequence ID" value="KPQ42666.1"/>
    <property type="molecule type" value="Genomic_DNA"/>
</dbReference>